<dbReference type="InterPro" id="IPR000086">
    <property type="entry name" value="NUDIX_hydrolase_dom"/>
</dbReference>
<evidence type="ECO:0000256" key="4">
    <source>
        <dbReference type="ARBA" id="ARBA00022801"/>
    </source>
</evidence>
<name>A0A4U1JJA8_9BACT</name>
<evidence type="ECO:0000256" key="5">
    <source>
        <dbReference type="ARBA" id="ARBA00022842"/>
    </source>
</evidence>
<evidence type="ECO:0000259" key="7">
    <source>
        <dbReference type="PROSITE" id="PS51462"/>
    </source>
</evidence>
<dbReference type="PANTHER" id="PTHR12992:SF11">
    <property type="entry name" value="MITOCHONDRIAL COENZYME A DIPHOSPHATASE NUDT8"/>
    <property type="match status" value="1"/>
</dbReference>
<dbReference type="AlphaFoldDB" id="A0A4U1JJA8"/>
<comment type="caution">
    <text evidence="8">The sequence shown here is derived from an EMBL/GenBank/DDBJ whole genome shotgun (WGS) entry which is preliminary data.</text>
</comment>
<comment type="cofactor">
    <cofactor evidence="1">
        <name>Mn(2+)</name>
        <dbReference type="ChEBI" id="CHEBI:29035"/>
    </cofactor>
</comment>
<dbReference type="PANTHER" id="PTHR12992">
    <property type="entry name" value="NUDIX HYDROLASE"/>
    <property type="match status" value="1"/>
</dbReference>
<dbReference type="GO" id="GO:0046872">
    <property type="term" value="F:metal ion binding"/>
    <property type="evidence" value="ECO:0007669"/>
    <property type="project" value="UniProtKB-KW"/>
</dbReference>
<reference evidence="8 9" key="1">
    <citation type="submission" date="2019-04" db="EMBL/GenBank/DDBJ databases">
        <authorList>
            <person name="Li Y."/>
            <person name="Wang J."/>
        </authorList>
    </citation>
    <scope>NUCLEOTIDE SEQUENCE [LARGE SCALE GENOMIC DNA]</scope>
    <source>
        <strain evidence="8 9">DSM 14668</strain>
    </source>
</reference>
<dbReference type="EMBL" id="SSMQ01000004">
    <property type="protein sequence ID" value="TKD12048.1"/>
    <property type="molecule type" value="Genomic_DNA"/>
</dbReference>
<feature type="domain" description="Nudix hydrolase" evidence="7">
    <location>
        <begin position="30"/>
        <end position="163"/>
    </location>
</feature>
<proteinExistence type="predicted"/>
<keyword evidence="9" id="KW-1185">Reference proteome</keyword>
<dbReference type="InterPro" id="IPR015797">
    <property type="entry name" value="NUDIX_hydrolase-like_dom_sf"/>
</dbReference>
<dbReference type="SUPFAM" id="SSF55811">
    <property type="entry name" value="Nudix"/>
    <property type="match status" value="1"/>
</dbReference>
<evidence type="ECO:0000256" key="3">
    <source>
        <dbReference type="ARBA" id="ARBA00022723"/>
    </source>
</evidence>
<keyword evidence="4" id="KW-0378">Hydrolase</keyword>
<protein>
    <submittedName>
        <fullName evidence="8">CoA pyrophosphatase</fullName>
    </submittedName>
</protein>
<dbReference type="CDD" id="cd03426">
    <property type="entry name" value="NUDIX_CoAse_Nudt7"/>
    <property type="match status" value="1"/>
</dbReference>
<keyword evidence="3" id="KW-0479">Metal-binding</keyword>
<keyword evidence="6" id="KW-0464">Manganese</keyword>
<dbReference type="OrthoDB" id="9802805at2"/>
<dbReference type="Gene3D" id="3.90.79.10">
    <property type="entry name" value="Nucleoside Triphosphate Pyrophosphohydrolase"/>
    <property type="match status" value="1"/>
</dbReference>
<evidence type="ECO:0000256" key="6">
    <source>
        <dbReference type="ARBA" id="ARBA00023211"/>
    </source>
</evidence>
<dbReference type="Pfam" id="PF00293">
    <property type="entry name" value="NUDIX"/>
    <property type="match status" value="1"/>
</dbReference>
<evidence type="ECO:0000313" key="9">
    <source>
        <dbReference type="Proteomes" id="UP000309215"/>
    </source>
</evidence>
<evidence type="ECO:0000313" key="8">
    <source>
        <dbReference type="EMBL" id="TKD12048.1"/>
    </source>
</evidence>
<comment type="cofactor">
    <cofactor evidence="2">
        <name>Mg(2+)</name>
        <dbReference type="ChEBI" id="CHEBI:18420"/>
    </cofactor>
</comment>
<dbReference type="GO" id="GO:0010945">
    <property type="term" value="F:coenzyme A diphosphatase activity"/>
    <property type="evidence" value="ECO:0007669"/>
    <property type="project" value="InterPro"/>
</dbReference>
<dbReference type="Proteomes" id="UP000309215">
    <property type="component" value="Unassembled WGS sequence"/>
</dbReference>
<sequence>MRISPDDVRRSLAGLPAEESPWISMLQTNARPAAVAIPIRFTRDPVVIAILRSAELREHASQVAFPGGKREPSDVDLYATALREMDEEVGLAGEGITHLGELTPTPTYNGRYLIHPYVVAVGEGLAPVACSGEIAQVLELPLGAYLRGEAPRYGVMLNWRGAEILMPHFRLDACVLYGASAVIFHDLVERIAAGIGATLPPPILEREMPWGNREPV</sequence>
<dbReference type="RefSeq" id="WP_136927843.1">
    <property type="nucleotide sequence ID" value="NZ_SSMQ01000004.1"/>
</dbReference>
<evidence type="ECO:0000256" key="2">
    <source>
        <dbReference type="ARBA" id="ARBA00001946"/>
    </source>
</evidence>
<organism evidence="8 9">
    <name type="scientific">Polyangium fumosum</name>
    <dbReference type="NCBI Taxonomy" id="889272"/>
    <lineage>
        <taxon>Bacteria</taxon>
        <taxon>Pseudomonadati</taxon>
        <taxon>Myxococcota</taxon>
        <taxon>Polyangia</taxon>
        <taxon>Polyangiales</taxon>
        <taxon>Polyangiaceae</taxon>
        <taxon>Polyangium</taxon>
    </lineage>
</organism>
<dbReference type="InterPro" id="IPR045121">
    <property type="entry name" value="CoAse"/>
</dbReference>
<accession>A0A4U1JJA8</accession>
<gene>
    <name evidence="8" type="ORF">E8A74_05385</name>
</gene>
<keyword evidence="5" id="KW-0460">Magnesium</keyword>
<evidence type="ECO:0000256" key="1">
    <source>
        <dbReference type="ARBA" id="ARBA00001936"/>
    </source>
</evidence>
<dbReference type="PROSITE" id="PS51462">
    <property type="entry name" value="NUDIX"/>
    <property type="match status" value="1"/>
</dbReference>